<dbReference type="InterPro" id="IPR016718">
    <property type="entry name" value="rRNA_m1G-MeTrfase_A_prd"/>
</dbReference>
<dbReference type="Gene3D" id="3.40.50.150">
    <property type="entry name" value="Vaccinia Virus protein VP39"/>
    <property type="match status" value="1"/>
</dbReference>
<evidence type="ECO:0000259" key="4">
    <source>
        <dbReference type="Pfam" id="PF21302"/>
    </source>
</evidence>
<dbReference type="OrthoDB" id="108476at2"/>
<evidence type="ECO:0000313" key="5">
    <source>
        <dbReference type="EMBL" id="RAY16045.1"/>
    </source>
</evidence>
<feature type="binding site" evidence="2">
    <location>
        <position position="182"/>
    </location>
    <ligand>
        <name>S-adenosyl-L-methionine</name>
        <dbReference type="ChEBI" id="CHEBI:59789"/>
    </ligand>
</feature>
<dbReference type="GO" id="GO:0008168">
    <property type="term" value="F:methyltransferase activity"/>
    <property type="evidence" value="ECO:0007669"/>
    <property type="project" value="UniProtKB-KW"/>
</dbReference>
<feature type="binding site" evidence="1">
    <location>
        <position position="27"/>
    </location>
    <ligand>
        <name>Zn(2+)</name>
        <dbReference type="ChEBI" id="CHEBI:29105"/>
    </ligand>
</feature>
<feature type="binding site" evidence="1">
    <location>
        <position position="11"/>
    </location>
    <ligand>
        <name>Zn(2+)</name>
        <dbReference type="ChEBI" id="CHEBI:29105"/>
    </ligand>
</feature>
<dbReference type="GO" id="GO:0046872">
    <property type="term" value="F:metal ion binding"/>
    <property type="evidence" value="ECO:0007669"/>
    <property type="project" value="UniProtKB-KW"/>
</dbReference>
<dbReference type="InterPro" id="IPR048647">
    <property type="entry name" value="RlmA_N"/>
</dbReference>
<keyword evidence="5" id="KW-0808">Transferase</keyword>
<feature type="binding site" evidence="2">
    <location>
        <begin position="94"/>
        <end position="95"/>
    </location>
    <ligand>
        <name>S-adenosyl-L-methionine</name>
        <dbReference type="ChEBI" id="CHEBI:59789"/>
    </ligand>
</feature>
<evidence type="ECO:0000256" key="1">
    <source>
        <dbReference type="PIRSR" id="PIRSR018249-1"/>
    </source>
</evidence>
<dbReference type="Pfam" id="PF13649">
    <property type="entry name" value="Methyltransf_25"/>
    <property type="match status" value="1"/>
</dbReference>
<dbReference type="InterPro" id="IPR041698">
    <property type="entry name" value="Methyltransf_25"/>
</dbReference>
<accession>A0A365HAC0</accession>
<gene>
    <name evidence="5" type="ORF">DPM19_03670</name>
</gene>
<dbReference type="RefSeq" id="WP_111863387.1">
    <property type="nucleotide sequence ID" value="NZ_QLYX01000002.1"/>
</dbReference>
<feature type="binding site" evidence="2">
    <location>
        <position position="71"/>
    </location>
    <ligand>
        <name>S-adenosyl-L-methionine</name>
        <dbReference type="ChEBI" id="CHEBI:59789"/>
    </ligand>
</feature>
<keyword evidence="5" id="KW-0489">Methyltransferase</keyword>
<keyword evidence="1" id="KW-0479">Metal-binding</keyword>
<dbReference type="AlphaFoldDB" id="A0A365HAC0"/>
<organism evidence="5 6">
    <name type="scientific">Actinomadura craniellae</name>
    <dbReference type="NCBI Taxonomy" id="2231787"/>
    <lineage>
        <taxon>Bacteria</taxon>
        <taxon>Bacillati</taxon>
        <taxon>Actinomycetota</taxon>
        <taxon>Actinomycetes</taxon>
        <taxon>Streptosporangiales</taxon>
        <taxon>Thermomonosporaceae</taxon>
        <taxon>Actinomadura</taxon>
    </lineage>
</organism>
<dbReference type="PIRSF" id="PIRSF018249">
    <property type="entry name" value="MyrA_prd"/>
    <property type="match status" value="1"/>
</dbReference>
<dbReference type="InterPro" id="IPR029063">
    <property type="entry name" value="SAM-dependent_MTases_sf"/>
</dbReference>
<evidence type="ECO:0000313" key="6">
    <source>
        <dbReference type="Proteomes" id="UP000251891"/>
    </source>
</evidence>
<sequence>MLNDIVDLLRCPVCQAGLSAAPGMLRCPAGHAFDVARQGYVNLLPGHVRPGTADTADMVRARAEFLGAGRFGALTDLLADRVGGGCVVDAGAGTGHHLAAVLGKAADVTGVALDVSKHAMRRAARAHPRIGAVVADLWRPLPLRDAAADAVLNVFAPRNAAEFHRVLRPGGTLYVVTPTARHLGPLVEALGLLTVDPRKADRVGEALAGRFRREDGEIREDELVLPHPEVLTLVGMGPSAHHIPGAELRERVARLPDPVTVPVSFELVVYRAMPG</sequence>
<name>A0A365HAC0_9ACTN</name>
<evidence type="ECO:0000256" key="2">
    <source>
        <dbReference type="PIRSR" id="PIRSR018249-2"/>
    </source>
</evidence>
<proteinExistence type="predicted"/>
<reference evidence="5 6" key="1">
    <citation type="submission" date="2018-06" db="EMBL/GenBank/DDBJ databases">
        <title>Actinomadura craniellae sp. nov. isolated from marine sponge Craniella sp.</title>
        <authorList>
            <person name="Li L."/>
            <person name="Xu Q.H."/>
            <person name="Lin H.W."/>
            <person name="Lu Y.H."/>
        </authorList>
    </citation>
    <scope>NUCLEOTIDE SEQUENCE [LARGE SCALE GENOMIC DNA]</scope>
    <source>
        <strain evidence="5 6">LHW63021</strain>
    </source>
</reference>
<dbReference type="GO" id="GO:0032259">
    <property type="term" value="P:methylation"/>
    <property type="evidence" value="ECO:0007669"/>
    <property type="project" value="UniProtKB-KW"/>
</dbReference>
<feature type="binding site" evidence="1">
    <location>
        <position position="31"/>
    </location>
    <ligand>
        <name>Zn(2+)</name>
        <dbReference type="ChEBI" id="CHEBI:29105"/>
    </ligand>
</feature>
<protein>
    <submittedName>
        <fullName evidence="5">23S rRNA methyltransferase</fullName>
    </submittedName>
</protein>
<dbReference type="SUPFAM" id="SSF53335">
    <property type="entry name" value="S-adenosyl-L-methionine-dependent methyltransferases"/>
    <property type="match status" value="1"/>
</dbReference>
<comment type="caution">
    <text evidence="5">The sequence shown here is derived from an EMBL/GenBank/DDBJ whole genome shotgun (WGS) entry which is preliminary data.</text>
</comment>
<keyword evidence="6" id="KW-1185">Reference proteome</keyword>
<dbReference type="CDD" id="cd02440">
    <property type="entry name" value="AdoMet_MTases"/>
    <property type="match status" value="1"/>
</dbReference>
<feature type="domain" description="23S rRNA (guanine(745)-N(1))-methyltransferase N-terminal" evidence="4">
    <location>
        <begin position="10"/>
        <end position="46"/>
    </location>
</feature>
<dbReference type="Pfam" id="PF21302">
    <property type="entry name" value="Zn_ribbon_RlmA"/>
    <property type="match status" value="1"/>
</dbReference>
<keyword evidence="2" id="KW-0949">S-adenosyl-L-methionine</keyword>
<dbReference type="EMBL" id="QLYX01000002">
    <property type="protein sequence ID" value="RAY16045.1"/>
    <property type="molecule type" value="Genomic_DNA"/>
</dbReference>
<feature type="binding site" evidence="1">
    <location>
        <position position="14"/>
    </location>
    <ligand>
        <name>Zn(2+)</name>
        <dbReference type="ChEBI" id="CHEBI:29105"/>
    </ligand>
</feature>
<dbReference type="Proteomes" id="UP000251891">
    <property type="component" value="Unassembled WGS sequence"/>
</dbReference>
<keyword evidence="1" id="KW-0862">Zinc</keyword>
<feature type="domain" description="Methyltransferase" evidence="3">
    <location>
        <begin position="87"/>
        <end position="171"/>
    </location>
</feature>
<evidence type="ECO:0000259" key="3">
    <source>
        <dbReference type="Pfam" id="PF13649"/>
    </source>
</evidence>